<evidence type="ECO:0000313" key="3">
    <source>
        <dbReference type="Proteomes" id="UP000494365"/>
    </source>
</evidence>
<dbReference type="AlphaFoldDB" id="A0A6S7BW57"/>
<feature type="compositionally biased region" description="Low complexity" evidence="1">
    <location>
        <begin position="165"/>
        <end position="192"/>
    </location>
</feature>
<evidence type="ECO:0000313" key="2">
    <source>
        <dbReference type="EMBL" id="CAB3805322.1"/>
    </source>
</evidence>
<proteinExistence type="predicted"/>
<dbReference type="RefSeq" id="WP_175153127.1">
    <property type="nucleotide sequence ID" value="NZ_CADIKK010000041.1"/>
</dbReference>
<organism evidence="2 3">
    <name type="scientific">Paraburkholderia ultramafica</name>
    <dbReference type="NCBI Taxonomy" id="1544867"/>
    <lineage>
        <taxon>Bacteria</taxon>
        <taxon>Pseudomonadati</taxon>
        <taxon>Pseudomonadota</taxon>
        <taxon>Betaproteobacteria</taxon>
        <taxon>Burkholderiales</taxon>
        <taxon>Burkholderiaceae</taxon>
        <taxon>Paraburkholderia</taxon>
    </lineage>
</organism>
<reference evidence="2 3" key="1">
    <citation type="submission" date="2020-04" db="EMBL/GenBank/DDBJ databases">
        <authorList>
            <person name="De Canck E."/>
        </authorList>
    </citation>
    <scope>NUCLEOTIDE SEQUENCE [LARGE SCALE GENOMIC DNA]</scope>
    <source>
        <strain evidence="2 3">LMG 28614</strain>
    </source>
</reference>
<evidence type="ECO:0008006" key="4">
    <source>
        <dbReference type="Google" id="ProtNLM"/>
    </source>
</evidence>
<dbReference type="EMBL" id="CADIKK010000041">
    <property type="protein sequence ID" value="CAB3805322.1"/>
    <property type="molecule type" value="Genomic_DNA"/>
</dbReference>
<sequence length="326" mass="36183">MTETRLTHLVAQLLGNREVIPFSPAIARAIGDVEATVFLCQACYWQSLIGPSKWFFKLRDAQRDPDGRLLPPLDGTRQSWEWETALSRTRQESARRRLKELGLLEEALKGVPARMYYRVNLDRLTEFLLQNHQLAGFPPTGWQIPDQLDGRVRAGQMGGSAPANTETTSKITHTTTTSARSSGGRSKGTKLGSVGVQSANDYTPAACPPRRVVVVVDKWAEPYREVLLEALSQSQLDSAAAQEIADEFSGALEAASLRKRRGIADNRAWLDHMVGLHKNGKFRPNFCHGVRARRERAMAIDREAAPPPTASNVAREKLAHVRSLIK</sequence>
<accession>A0A6S7BW57</accession>
<evidence type="ECO:0000256" key="1">
    <source>
        <dbReference type="SAM" id="MobiDB-lite"/>
    </source>
</evidence>
<keyword evidence="3" id="KW-1185">Reference proteome</keyword>
<feature type="region of interest" description="Disordered" evidence="1">
    <location>
        <begin position="156"/>
        <end position="192"/>
    </location>
</feature>
<dbReference type="Proteomes" id="UP000494365">
    <property type="component" value="Unassembled WGS sequence"/>
</dbReference>
<gene>
    <name evidence="2" type="ORF">LMG28614_06183</name>
</gene>
<name>A0A6S7BW57_9BURK</name>
<protein>
    <recommendedName>
        <fullName evidence="4">Replication protein O</fullName>
    </recommendedName>
</protein>